<sequence length="192" mass="21755">MKKLNEEGTLVIVPNVRLSYLNVFKPRLNTLRKAIEFSATLLIPKTPNAYCLDPLTTLKELREVVESALKAKFKEIPKKFEPCLLDGDVETDNDGEPKHPGYFYISTRSAEEYPPVLIDGKRKPVLEAKDWVSGDWGNVKLSFYGYEFEGKKGVSTSLRAIQFTRKDEPFGTSADPETVAKEFDEVEEDFLA</sequence>
<dbReference type="EMBL" id="JDSS02000019">
    <property type="protein sequence ID" value="KFB68889.1"/>
    <property type="molecule type" value="Genomic_DNA"/>
</dbReference>
<gene>
    <name evidence="1" type="ORF">CAPSK01_001744</name>
</gene>
<dbReference type="AlphaFoldDB" id="A0A084Y2E5"/>
<dbReference type="InterPro" id="IPR022595">
    <property type="entry name" value="Enc34_ssDNA-bd"/>
</dbReference>
<dbReference type="Pfam" id="PF10991">
    <property type="entry name" value="Enc34_ssDNA-bd"/>
    <property type="match status" value="1"/>
</dbReference>
<dbReference type="SUPFAM" id="SSF50249">
    <property type="entry name" value="Nucleic acid-binding proteins"/>
    <property type="match status" value="1"/>
</dbReference>
<organism evidence="1 2">
    <name type="scientific">Candidatus Accumulibacter vicinus</name>
    <dbReference type="NCBI Taxonomy" id="2954382"/>
    <lineage>
        <taxon>Bacteria</taxon>
        <taxon>Pseudomonadati</taxon>
        <taxon>Pseudomonadota</taxon>
        <taxon>Betaproteobacteria</taxon>
        <taxon>Candidatus Accumulibacter</taxon>
    </lineage>
</organism>
<proteinExistence type="predicted"/>
<evidence type="ECO:0000313" key="2">
    <source>
        <dbReference type="Proteomes" id="UP000019812"/>
    </source>
</evidence>
<protein>
    <submittedName>
        <fullName evidence="1">Uncharacterized protein</fullName>
    </submittedName>
</protein>
<dbReference type="STRING" id="1457154.CAPSK01_001744"/>
<comment type="caution">
    <text evidence="1">The sequence shown here is derived from an EMBL/GenBank/DDBJ whole genome shotgun (WGS) entry which is preliminary data.</text>
</comment>
<evidence type="ECO:0000313" key="1">
    <source>
        <dbReference type="EMBL" id="KFB68889.1"/>
    </source>
</evidence>
<reference evidence="1 2" key="1">
    <citation type="submission" date="2014-07" db="EMBL/GenBank/DDBJ databases">
        <title>Expanding our view of genomic diversity in Candidatus Accumulibacter clades.</title>
        <authorList>
            <person name="Skennerton C.T."/>
            <person name="Barr J.J."/>
            <person name="Slater F.R."/>
            <person name="Bond P.L."/>
            <person name="Tyson G.W."/>
        </authorList>
    </citation>
    <scope>NUCLEOTIDE SEQUENCE [LARGE SCALE GENOMIC DNA]</scope>
    <source>
        <strain evidence="2">SK-01</strain>
    </source>
</reference>
<name>A0A084Y2E5_9PROT</name>
<dbReference type="Gene3D" id="2.40.50.140">
    <property type="entry name" value="Nucleic acid-binding proteins"/>
    <property type="match status" value="1"/>
</dbReference>
<dbReference type="InterPro" id="IPR012340">
    <property type="entry name" value="NA-bd_OB-fold"/>
</dbReference>
<accession>A0A084Y2E5</accession>
<dbReference type="Proteomes" id="UP000019812">
    <property type="component" value="Unassembled WGS sequence"/>
</dbReference>
<dbReference type="RefSeq" id="WP_273703300.1">
    <property type="nucleotide sequence ID" value="NZ_JDSS02000019.1"/>
</dbReference>